<organism evidence="2 3">
    <name type="scientific">Caenorhabditis japonica</name>
    <dbReference type="NCBI Taxonomy" id="281687"/>
    <lineage>
        <taxon>Eukaryota</taxon>
        <taxon>Metazoa</taxon>
        <taxon>Ecdysozoa</taxon>
        <taxon>Nematoda</taxon>
        <taxon>Chromadorea</taxon>
        <taxon>Rhabditida</taxon>
        <taxon>Rhabditina</taxon>
        <taxon>Rhabditomorpha</taxon>
        <taxon>Rhabditoidea</taxon>
        <taxon>Rhabditidae</taxon>
        <taxon>Peloderinae</taxon>
        <taxon>Caenorhabditis</taxon>
    </lineage>
</organism>
<keyword evidence="3" id="KW-1185">Reference proteome</keyword>
<feature type="region of interest" description="Disordered" evidence="1">
    <location>
        <begin position="35"/>
        <end position="66"/>
    </location>
</feature>
<reference evidence="2" key="2">
    <citation type="submission" date="2022-06" db="UniProtKB">
        <authorList>
            <consortium name="EnsemblMetazoa"/>
        </authorList>
    </citation>
    <scope>IDENTIFICATION</scope>
    <source>
        <strain evidence="2">DF5081</strain>
    </source>
</reference>
<evidence type="ECO:0000313" key="2">
    <source>
        <dbReference type="EnsemblMetazoa" id="CJA23794.1"/>
    </source>
</evidence>
<evidence type="ECO:0000256" key="1">
    <source>
        <dbReference type="SAM" id="MobiDB-lite"/>
    </source>
</evidence>
<protein>
    <submittedName>
        <fullName evidence="2">Uncharacterized protein</fullName>
    </submittedName>
</protein>
<sequence>MMAASPPRKTVHLFHVQKPLNSGAKPISLVSSMDGFESGFETDGFRREEDQQAAANDGRQAQGDQG</sequence>
<accession>A0A8R1I6Y5</accession>
<dbReference type="Proteomes" id="UP000005237">
    <property type="component" value="Unassembled WGS sequence"/>
</dbReference>
<evidence type="ECO:0000313" key="3">
    <source>
        <dbReference type="Proteomes" id="UP000005237"/>
    </source>
</evidence>
<name>A0A8R1I6Y5_CAEJA</name>
<dbReference type="EnsemblMetazoa" id="CJA23794.1">
    <property type="protein sequence ID" value="CJA23794.1"/>
    <property type="gene ID" value="WBGene00179366"/>
</dbReference>
<reference evidence="3" key="1">
    <citation type="submission" date="2010-08" db="EMBL/GenBank/DDBJ databases">
        <authorList>
            <consortium name="Caenorhabditis japonica Sequencing Consortium"/>
            <person name="Wilson R.K."/>
        </authorList>
    </citation>
    <scope>NUCLEOTIDE SEQUENCE [LARGE SCALE GENOMIC DNA]</scope>
    <source>
        <strain evidence="3">DF5081</strain>
    </source>
</reference>
<proteinExistence type="predicted"/>
<dbReference type="AlphaFoldDB" id="A0A8R1I6Y5"/>